<evidence type="ECO:0000256" key="1">
    <source>
        <dbReference type="SAM" id="MobiDB-lite"/>
    </source>
</evidence>
<dbReference type="AlphaFoldDB" id="A0A392TTM8"/>
<evidence type="ECO:0000313" key="3">
    <source>
        <dbReference type="Proteomes" id="UP000265520"/>
    </source>
</evidence>
<sequence>SQEASMQETEDAKLKCSFPSIS</sequence>
<feature type="non-terminal residue" evidence="2">
    <location>
        <position position="22"/>
    </location>
</feature>
<accession>A0A392TTM8</accession>
<organism evidence="2 3">
    <name type="scientific">Trifolium medium</name>
    <dbReference type="NCBI Taxonomy" id="97028"/>
    <lineage>
        <taxon>Eukaryota</taxon>
        <taxon>Viridiplantae</taxon>
        <taxon>Streptophyta</taxon>
        <taxon>Embryophyta</taxon>
        <taxon>Tracheophyta</taxon>
        <taxon>Spermatophyta</taxon>
        <taxon>Magnoliopsida</taxon>
        <taxon>eudicotyledons</taxon>
        <taxon>Gunneridae</taxon>
        <taxon>Pentapetalae</taxon>
        <taxon>rosids</taxon>
        <taxon>fabids</taxon>
        <taxon>Fabales</taxon>
        <taxon>Fabaceae</taxon>
        <taxon>Papilionoideae</taxon>
        <taxon>50 kb inversion clade</taxon>
        <taxon>NPAAA clade</taxon>
        <taxon>Hologalegina</taxon>
        <taxon>IRL clade</taxon>
        <taxon>Trifolieae</taxon>
        <taxon>Trifolium</taxon>
    </lineage>
</organism>
<dbReference type="EMBL" id="LXQA010652554">
    <property type="protein sequence ID" value="MCI64278.1"/>
    <property type="molecule type" value="Genomic_DNA"/>
</dbReference>
<reference evidence="2 3" key="1">
    <citation type="journal article" date="2018" name="Front. Plant Sci.">
        <title>Red Clover (Trifolium pratense) and Zigzag Clover (T. medium) - A Picture of Genomic Similarities and Differences.</title>
        <authorList>
            <person name="Dluhosova J."/>
            <person name="Istvanek J."/>
            <person name="Nedelnik J."/>
            <person name="Repkova J."/>
        </authorList>
    </citation>
    <scope>NUCLEOTIDE SEQUENCE [LARGE SCALE GENOMIC DNA]</scope>
    <source>
        <strain evidence="3">cv. 10/8</strain>
        <tissue evidence="2">Leaf</tissue>
    </source>
</reference>
<feature type="region of interest" description="Disordered" evidence="1">
    <location>
        <begin position="1"/>
        <end position="22"/>
    </location>
</feature>
<proteinExistence type="predicted"/>
<protein>
    <submittedName>
        <fullName evidence="2">Uncharacterized protein</fullName>
    </submittedName>
</protein>
<keyword evidence="3" id="KW-1185">Reference proteome</keyword>
<dbReference type="Proteomes" id="UP000265520">
    <property type="component" value="Unassembled WGS sequence"/>
</dbReference>
<comment type="caution">
    <text evidence="2">The sequence shown here is derived from an EMBL/GenBank/DDBJ whole genome shotgun (WGS) entry which is preliminary data.</text>
</comment>
<evidence type="ECO:0000313" key="2">
    <source>
        <dbReference type="EMBL" id="MCI64278.1"/>
    </source>
</evidence>
<name>A0A392TTM8_9FABA</name>
<feature type="non-terminal residue" evidence="2">
    <location>
        <position position="1"/>
    </location>
</feature>